<dbReference type="OrthoDB" id="2939231at2"/>
<dbReference type="RefSeq" id="WP_127484628.1">
    <property type="nucleotide sequence ID" value="NZ_CP022572.1"/>
</dbReference>
<evidence type="ECO:0000313" key="1">
    <source>
        <dbReference type="EMBL" id="AZU60107.1"/>
    </source>
</evidence>
<dbReference type="KEGG" id="nmk:CHR53_01840"/>
<protein>
    <submittedName>
        <fullName evidence="1">Uncharacterized protein</fullName>
    </submittedName>
</protein>
<dbReference type="AlphaFoldDB" id="A0A3T0HST9"/>
<dbReference type="Proteomes" id="UP000282892">
    <property type="component" value="Chromosome"/>
</dbReference>
<proteinExistence type="predicted"/>
<keyword evidence="2" id="KW-1185">Reference proteome</keyword>
<organism evidence="1 2">
    <name type="scientific">Neobacillus mesonae</name>
    <dbReference type="NCBI Taxonomy" id="1193713"/>
    <lineage>
        <taxon>Bacteria</taxon>
        <taxon>Bacillati</taxon>
        <taxon>Bacillota</taxon>
        <taxon>Bacilli</taxon>
        <taxon>Bacillales</taxon>
        <taxon>Bacillaceae</taxon>
        <taxon>Neobacillus</taxon>
    </lineage>
</organism>
<name>A0A3T0HST9_9BACI</name>
<sequence>MNKDLIRSGVKILNKLYFHPEKRDEWLAIASTELMLELGLFKNAQIMANLIYSEESYGLLEKIKLFDMKLAHNIEQILKGE</sequence>
<gene>
    <name evidence="1" type="ORF">CHR53_01840</name>
</gene>
<reference evidence="1 2" key="1">
    <citation type="submission" date="2017-07" db="EMBL/GenBank/DDBJ databases">
        <title>The complete genome sequence of Bacillus mesonae strain H20-5, an efficient strain improving plant abiotic stress resistance.</title>
        <authorList>
            <person name="Kim S.Y."/>
            <person name="Song H."/>
            <person name="Sang M.K."/>
            <person name="Weon H.-Y."/>
            <person name="Song J."/>
        </authorList>
    </citation>
    <scope>NUCLEOTIDE SEQUENCE [LARGE SCALE GENOMIC DNA]</scope>
    <source>
        <strain evidence="1 2">H20-5</strain>
    </source>
</reference>
<accession>A0A3T0HST9</accession>
<evidence type="ECO:0000313" key="2">
    <source>
        <dbReference type="Proteomes" id="UP000282892"/>
    </source>
</evidence>
<dbReference type="EMBL" id="CP022572">
    <property type="protein sequence ID" value="AZU60107.1"/>
    <property type="molecule type" value="Genomic_DNA"/>
</dbReference>